<gene>
    <name evidence="2" type="ORF">GOODEAATRI_029505</name>
</gene>
<dbReference type="EMBL" id="JAHRIO010064349">
    <property type="protein sequence ID" value="MEQ2179861.1"/>
    <property type="molecule type" value="Genomic_DNA"/>
</dbReference>
<evidence type="ECO:0000313" key="2">
    <source>
        <dbReference type="EMBL" id="MEQ2179861.1"/>
    </source>
</evidence>
<proteinExistence type="predicted"/>
<accession>A0ABV0P8R6</accession>
<comment type="caution">
    <text evidence="2">The sequence shown here is derived from an EMBL/GenBank/DDBJ whole genome shotgun (WGS) entry which is preliminary data.</text>
</comment>
<name>A0ABV0P8R6_9TELE</name>
<evidence type="ECO:0000256" key="1">
    <source>
        <dbReference type="SAM" id="MobiDB-lite"/>
    </source>
</evidence>
<evidence type="ECO:0000313" key="3">
    <source>
        <dbReference type="Proteomes" id="UP001476798"/>
    </source>
</evidence>
<protein>
    <submittedName>
        <fullName evidence="2">Uncharacterized protein</fullName>
    </submittedName>
</protein>
<keyword evidence="3" id="KW-1185">Reference proteome</keyword>
<dbReference type="Proteomes" id="UP001476798">
    <property type="component" value="Unassembled WGS sequence"/>
</dbReference>
<feature type="region of interest" description="Disordered" evidence="1">
    <location>
        <begin position="36"/>
        <end position="73"/>
    </location>
</feature>
<reference evidence="2 3" key="1">
    <citation type="submission" date="2021-06" db="EMBL/GenBank/DDBJ databases">
        <authorList>
            <person name="Palmer J.M."/>
        </authorList>
    </citation>
    <scope>NUCLEOTIDE SEQUENCE [LARGE SCALE GENOMIC DNA]</scope>
    <source>
        <strain evidence="2 3">GA_2019</strain>
        <tissue evidence="2">Muscle</tissue>
    </source>
</reference>
<sequence length="127" mass="13887">MCCDMEEGEGVVAYGEWVPVEKAADKATVTSKKAVSNVPSATSTVPSGETASEPGLPDVIEQQPAPVGDNDSVFPETQQQRVLNVPWRSPLPSPDMLLRAMSRKQLFLQNNKNPVFCLVSTCRERRL</sequence>
<organism evidence="2 3">
    <name type="scientific">Goodea atripinnis</name>
    <dbReference type="NCBI Taxonomy" id="208336"/>
    <lineage>
        <taxon>Eukaryota</taxon>
        <taxon>Metazoa</taxon>
        <taxon>Chordata</taxon>
        <taxon>Craniata</taxon>
        <taxon>Vertebrata</taxon>
        <taxon>Euteleostomi</taxon>
        <taxon>Actinopterygii</taxon>
        <taxon>Neopterygii</taxon>
        <taxon>Teleostei</taxon>
        <taxon>Neoteleostei</taxon>
        <taxon>Acanthomorphata</taxon>
        <taxon>Ovalentaria</taxon>
        <taxon>Atherinomorphae</taxon>
        <taxon>Cyprinodontiformes</taxon>
        <taxon>Goodeidae</taxon>
        <taxon>Goodea</taxon>
    </lineage>
</organism>
<feature type="compositionally biased region" description="Polar residues" evidence="1">
    <location>
        <begin position="36"/>
        <end position="50"/>
    </location>
</feature>